<dbReference type="RefSeq" id="XP_026680823.1">
    <property type="nucleotide sequence ID" value="XM_026825022.1"/>
</dbReference>
<feature type="domain" description="C2" evidence="2">
    <location>
        <begin position="1"/>
        <end position="38"/>
    </location>
</feature>
<accession>A0A3Q0J1J1</accession>
<dbReference type="KEGG" id="dci:113468255"/>
<dbReference type="GeneID" id="113468255"/>
<evidence type="ECO:0000313" key="5">
    <source>
        <dbReference type="RefSeq" id="XP_026680823.1"/>
    </source>
</evidence>
<dbReference type="GO" id="GO:0090314">
    <property type="term" value="P:positive regulation of protein targeting to membrane"/>
    <property type="evidence" value="ECO:0007669"/>
    <property type="project" value="TreeGrafter"/>
</dbReference>
<gene>
    <name evidence="5" type="primary">LOC113468255</name>
</gene>
<evidence type="ECO:0000256" key="1">
    <source>
        <dbReference type="SAM" id="MobiDB-lite"/>
    </source>
</evidence>
<dbReference type="GO" id="GO:0072659">
    <property type="term" value="P:protein localization to plasma membrane"/>
    <property type="evidence" value="ECO:0007669"/>
    <property type="project" value="TreeGrafter"/>
</dbReference>
<dbReference type="Pfam" id="PF23128">
    <property type="entry name" value="YbjQ_4"/>
    <property type="match status" value="1"/>
</dbReference>
<dbReference type="InterPro" id="IPR056430">
    <property type="entry name" value="C2CD5_YbjQ-like_dom"/>
</dbReference>
<feature type="domain" description="C2CD5 C-terminal" evidence="3">
    <location>
        <begin position="150"/>
        <end position="262"/>
    </location>
</feature>
<dbReference type="GO" id="GO:0010828">
    <property type="term" value="P:positive regulation of D-glucose transmembrane transport"/>
    <property type="evidence" value="ECO:0007669"/>
    <property type="project" value="TreeGrafter"/>
</dbReference>
<dbReference type="PANTHER" id="PTHR37412:SF2">
    <property type="entry name" value="C2 DOMAIN-CONTAINING PROTEIN 5"/>
    <property type="match status" value="1"/>
</dbReference>
<name>A0A3Q0J1J1_DIACI</name>
<dbReference type="InterPro" id="IPR057815">
    <property type="entry name" value="C2CD5_C"/>
</dbReference>
<reference evidence="5" key="1">
    <citation type="submission" date="2025-08" db="UniProtKB">
        <authorList>
            <consortium name="RefSeq"/>
        </authorList>
    </citation>
    <scope>IDENTIFICATION</scope>
</reference>
<evidence type="ECO:0000259" key="2">
    <source>
        <dbReference type="Pfam" id="PF23028"/>
    </source>
</evidence>
<dbReference type="GO" id="GO:0031340">
    <property type="term" value="P:positive regulation of vesicle fusion"/>
    <property type="evidence" value="ECO:0007669"/>
    <property type="project" value="TreeGrafter"/>
</dbReference>
<dbReference type="PaxDb" id="121845-A0A3Q0J1J1"/>
<dbReference type="InterPro" id="IPR038983">
    <property type="entry name" value="C2CD5"/>
</dbReference>
<dbReference type="GO" id="GO:0005509">
    <property type="term" value="F:calcium ion binding"/>
    <property type="evidence" value="ECO:0007669"/>
    <property type="project" value="TreeGrafter"/>
</dbReference>
<dbReference type="PANTHER" id="PTHR37412">
    <property type="entry name" value="C2 DOMAIN-CONTAINING PROTEIN 5"/>
    <property type="match status" value="1"/>
</dbReference>
<evidence type="ECO:0000259" key="3">
    <source>
        <dbReference type="Pfam" id="PF23128"/>
    </source>
</evidence>
<evidence type="ECO:0000313" key="4">
    <source>
        <dbReference type="Proteomes" id="UP000079169"/>
    </source>
</evidence>
<proteinExistence type="predicted"/>
<dbReference type="GO" id="GO:0005544">
    <property type="term" value="F:calcium-dependent phospholipid binding"/>
    <property type="evidence" value="ECO:0007669"/>
    <property type="project" value="InterPro"/>
</dbReference>
<dbReference type="Pfam" id="PF23028">
    <property type="entry name" value="YbjQ_3"/>
    <property type="match status" value="1"/>
</dbReference>
<dbReference type="GO" id="GO:0065002">
    <property type="term" value="P:intracellular protein transmembrane transport"/>
    <property type="evidence" value="ECO:0007669"/>
    <property type="project" value="TreeGrafter"/>
</dbReference>
<dbReference type="AlphaFoldDB" id="A0A3Q0J1J1"/>
<dbReference type="GO" id="GO:0005886">
    <property type="term" value="C:plasma membrane"/>
    <property type="evidence" value="ECO:0007669"/>
    <property type="project" value="TreeGrafter"/>
</dbReference>
<protein>
    <submittedName>
        <fullName evidence="5">C2 domain-containing protein 5-like</fullName>
    </submittedName>
</protein>
<keyword evidence="4" id="KW-1185">Reference proteome</keyword>
<dbReference type="STRING" id="121845.A0A3Q0J1J1"/>
<organism evidence="4 5">
    <name type="scientific">Diaphorina citri</name>
    <name type="common">Asian citrus psyllid</name>
    <dbReference type="NCBI Taxonomy" id="121845"/>
    <lineage>
        <taxon>Eukaryota</taxon>
        <taxon>Metazoa</taxon>
        <taxon>Ecdysozoa</taxon>
        <taxon>Arthropoda</taxon>
        <taxon>Hexapoda</taxon>
        <taxon>Insecta</taxon>
        <taxon>Pterygota</taxon>
        <taxon>Neoptera</taxon>
        <taxon>Paraneoptera</taxon>
        <taxon>Hemiptera</taxon>
        <taxon>Sternorrhyncha</taxon>
        <taxon>Psylloidea</taxon>
        <taxon>Psyllidae</taxon>
        <taxon>Diaphorininae</taxon>
        <taxon>Diaphorina</taxon>
    </lineage>
</organism>
<sequence>MYYKLRRMTPCAIAKLSFHIDIPEPEEVQLSVVGMALGLGEVDKTAKTYRRRLLSSHSKELTKDDGVTDLIFRLDEDQNETAPSPDLSAKSPDDKTRPLGHNRTPSESQDRNQERALSSEAPSGDSAEKSKASGLFTSHTPPKEHYGVDITPLSYIAGGKIERYLGNLNFFFIRESNCIREMLPIGLCRRPEHVEDSQQSGGLSGFVHSFVTEVLAILRAHVTALGGNAMVSYTMTHCILLNNQGKNQGQCLINVGGDVVFVSYPALSEDKE</sequence>
<dbReference type="Proteomes" id="UP000079169">
    <property type="component" value="Unplaced"/>
</dbReference>
<feature type="region of interest" description="Disordered" evidence="1">
    <location>
        <begin position="75"/>
        <end position="143"/>
    </location>
</feature>